<keyword evidence="2" id="KW-0520">NAD</keyword>
<dbReference type="EC" id="1.6.99.5" evidence="5"/>
<feature type="domain" description="NADH-quinone oxidoreductase subunit D" evidence="4">
    <location>
        <begin position="288"/>
        <end position="453"/>
    </location>
</feature>
<dbReference type="PANTHER" id="PTHR43485">
    <property type="entry name" value="HYDROGENASE-4 COMPONENT G"/>
    <property type="match status" value="1"/>
</dbReference>
<dbReference type="InterPro" id="IPR037232">
    <property type="entry name" value="NADH_quin_OxRdtase_su_C/D-like"/>
</dbReference>
<dbReference type="InterPro" id="IPR001135">
    <property type="entry name" value="NADH_Q_OxRdtase_suD"/>
</dbReference>
<dbReference type="SUPFAM" id="SSF143243">
    <property type="entry name" value="Nqo5-like"/>
    <property type="match status" value="1"/>
</dbReference>
<dbReference type="GO" id="GO:0051287">
    <property type="term" value="F:NAD binding"/>
    <property type="evidence" value="ECO:0007669"/>
    <property type="project" value="InterPro"/>
</dbReference>
<dbReference type="InterPro" id="IPR001268">
    <property type="entry name" value="NADH_UbQ_OxRdtase_30kDa_su"/>
</dbReference>
<evidence type="ECO:0000259" key="3">
    <source>
        <dbReference type="Pfam" id="PF00329"/>
    </source>
</evidence>
<gene>
    <name evidence="5" type="ordered locus">Oter_2464</name>
</gene>
<proteinExistence type="predicted"/>
<feature type="domain" description="NADH:ubiquinone oxidoreductase 30kDa subunit" evidence="3">
    <location>
        <begin position="44"/>
        <end position="154"/>
    </location>
</feature>
<dbReference type="eggNOG" id="COG3261">
    <property type="taxonomic scope" value="Bacteria"/>
</dbReference>
<dbReference type="GO" id="GO:0048038">
    <property type="term" value="F:quinone binding"/>
    <property type="evidence" value="ECO:0007669"/>
    <property type="project" value="InterPro"/>
</dbReference>
<reference evidence="5 6" key="1">
    <citation type="journal article" date="2011" name="J. Bacteriol.">
        <title>Genome sequence of the verrucomicrobium Opitutus terrae PB90-1, an abundant inhabitant of rice paddy soil ecosystems.</title>
        <authorList>
            <person name="van Passel M.W."/>
            <person name="Kant R."/>
            <person name="Palva A."/>
            <person name="Copeland A."/>
            <person name="Lucas S."/>
            <person name="Lapidus A."/>
            <person name="Glavina del Rio T."/>
            <person name="Pitluck S."/>
            <person name="Goltsman E."/>
            <person name="Clum A."/>
            <person name="Sun H."/>
            <person name="Schmutz J."/>
            <person name="Larimer F.W."/>
            <person name="Land M.L."/>
            <person name="Hauser L."/>
            <person name="Kyrpides N."/>
            <person name="Mikhailova N."/>
            <person name="Richardson P.P."/>
            <person name="Janssen P.H."/>
            <person name="de Vos W.M."/>
            <person name="Smidt H."/>
        </authorList>
    </citation>
    <scope>NUCLEOTIDE SEQUENCE [LARGE SCALE GENOMIC DNA]</scope>
    <source>
        <strain evidence="6">DSM 11246 / JCM 15787 / PB90-1</strain>
    </source>
</reference>
<dbReference type="InterPro" id="IPR029014">
    <property type="entry name" value="NiFe-Hase_large"/>
</dbReference>
<dbReference type="EMBL" id="CP001032">
    <property type="protein sequence ID" value="ACB75746.1"/>
    <property type="molecule type" value="Genomic_DNA"/>
</dbReference>
<dbReference type="PANTHER" id="PTHR43485:SF1">
    <property type="entry name" value="FORMATE HYDROGENLYASE SUBUNIT 5-RELATED"/>
    <property type="match status" value="1"/>
</dbReference>
<dbReference type="InterPro" id="IPR052197">
    <property type="entry name" value="ComplexI_49kDa-like"/>
</dbReference>
<organism evidence="5 6">
    <name type="scientific">Opitutus terrae (strain DSM 11246 / JCM 15787 / PB90-1)</name>
    <dbReference type="NCBI Taxonomy" id="452637"/>
    <lineage>
        <taxon>Bacteria</taxon>
        <taxon>Pseudomonadati</taxon>
        <taxon>Verrucomicrobiota</taxon>
        <taxon>Opitutia</taxon>
        <taxon>Opitutales</taxon>
        <taxon>Opitutaceae</taxon>
        <taxon>Opitutus</taxon>
    </lineage>
</organism>
<dbReference type="Proteomes" id="UP000007013">
    <property type="component" value="Chromosome"/>
</dbReference>
<dbReference type="GO" id="GO:0016651">
    <property type="term" value="F:oxidoreductase activity, acting on NAD(P)H"/>
    <property type="evidence" value="ECO:0007669"/>
    <property type="project" value="InterPro"/>
</dbReference>
<dbReference type="GO" id="GO:0008137">
    <property type="term" value="F:NADH dehydrogenase (ubiquinone) activity"/>
    <property type="evidence" value="ECO:0007669"/>
    <property type="project" value="InterPro"/>
</dbReference>
<dbReference type="STRING" id="452637.Oter_2464"/>
<dbReference type="Pfam" id="PF00329">
    <property type="entry name" value="Complex1_30kDa"/>
    <property type="match status" value="1"/>
</dbReference>
<dbReference type="KEGG" id="ote:Oter_2464"/>
<dbReference type="OrthoDB" id="9801496at2"/>
<evidence type="ECO:0000256" key="2">
    <source>
        <dbReference type="ARBA" id="ARBA00023027"/>
    </source>
</evidence>
<sequence length="531" mass="58763">MNLIPSLLPVFDELQQRFEGQLQRVDASQPDELHLHAPLELASALCSTLYRKSGGRLVSVFAEDGRAGGAGFYVYYLYAVDAAHGFVLVRVVVPAERPELISLTNAVHAVNWQEREIQDLFGLKLVGHPNPRRCVLHDDWPEVFPLRKDFDLQTQLPPFSGERHKFREVAGEGVFQVPVGPVHAGVIEPGHFLFSVAGEPVLYLQLRMFYVHKGTEKLFESLPITHGVRLAESISGDSAFAHATAFCHAIERAAGVAAPPRGRALRTLCLELERISNHVADIGAICTDVAFVTAQMHALRLKEQVLRWNEQLTGNRLLRGMACLGGVRFDFDSAQLDALAAFVDTLEQQFKDLVELIRSHSGTRDRLETTGVLAPAVARDLGIVGIAGRASGIDHDLRRDCPTDFYDQVQFTVPVFTEGDVQRRMVVRREELFQSLGIIRQVLAKMPGGAIATPVGDVPADRIALGYVEGWRGEIFHWVHTAPGNRLARCKIKDPSLQNWPALSEAILGNIIPDFPVVNKSFNLSYSGTDR</sequence>
<dbReference type="AlphaFoldDB" id="B1ZSF2"/>
<protein>
    <submittedName>
        <fullName evidence="5">NADH dehydrogenase (Quinone)</fullName>
        <ecNumber evidence="5">1.6.99.5</ecNumber>
    </submittedName>
</protein>
<dbReference type="Pfam" id="PF00346">
    <property type="entry name" value="Complex1_49kDa"/>
    <property type="match status" value="1"/>
</dbReference>
<dbReference type="SUPFAM" id="SSF56762">
    <property type="entry name" value="HydB/Nqo4-like"/>
    <property type="match status" value="1"/>
</dbReference>
<keyword evidence="6" id="KW-1185">Reference proteome</keyword>
<dbReference type="HOGENOM" id="CLU_015134_3_1_0"/>
<evidence type="ECO:0000313" key="6">
    <source>
        <dbReference type="Proteomes" id="UP000007013"/>
    </source>
</evidence>
<dbReference type="Gene3D" id="1.10.645.10">
    <property type="entry name" value="Cytochrome-c3 Hydrogenase, chain B"/>
    <property type="match status" value="1"/>
</dbReference>
<dbReference type="RefSeq" id="WP_012375281.1">
    <property type="nucleotide sequence ID" value="NC_010571.1"/>
</dbReference>
<name>B1ZSF2_OPITP</name>
<evidence type="ECO:0000256" key="1">
    <source>
        <dbReference type="ARBA" id="ARBA00023002"/>
    </source>
</evidence>
<evidence type="ECO:0000313" key="5">
    <source>
        <dbReference type="EMBL" id="ACB75746.1"/>
    </source>
</evidence>
<dbReference type="Gene3D" id="3.30.460.80">
    <property type="entry name" value="NADH:ubiquinone oxidoreductase, 30kDa subunit"/>
    <property type="match status" value="1"/>
</dbReference>
<accession>B1ZSF2</accession>
<keyword evidence="1 5" id="KW-0560">Oxidoreductase</keyword>
<evidence type="ECO:0000259" key="4">
    <source>
        <dbReference type="Pfam" id="PF00346"/>
    </source>
</evidence>
<dbReference type="eggNOG" id="COG3262">
    <property type="taxonomic scope" value="Bacteria"/>
</dbReference>